<protein>
    <submittedName>
        <fullName evidence="3">Uncharacterized protein</fullName>
    </submittedName>
</protein>
<reference evidence="3 4" key="2">
    <citation type="journal article" date="2008" name="Nature">
        <title>The Phaeodactylum genome reveals the evolutionary history of diatom genomes.</title>
        <authorList>
            <person name="Bowler C."/>
            <person name="Allen A.E."/>
            <person name="Badger J.H."/>
            <person name="Grimwood J."/>
            <person name="Jabbari K."/>
            <person name="Kuo A."/>
            <person name="Maheswari U."/>
            <person name="Martens C."/>
            <person name="Maumus F."/>
            <person name="Otillar R.P."/>
            <person name="Rayko E."/>
            <person name="Salamov A."/>
            <person name="Vandepoele K."/>
            <person name="Beszteri B."/>
            <person name="Gruber A."/>
            <person name="Heijde M."/>
            <person name="Katinka M."/>
            <person name="Mock T."/>
            <person name="Valentin K."/>
            <person name="Verret F."/>
            <person name="Berges J.A."/>
            <person name="Brownlee C."/>
            <person name="Cadoret J.P."/>
            <person name="Chiovitti A."/>
            <person name="Choi C.J."/>
            <person name="Coesel S."/>
            <person name="De Martino A."/>
            <person name="Detter J.C."/>
            <person name="Durkin C."/>
            <person name="Falciatore A."/>
            <person name="Fournet J."/>
            <person name="Haruta M."/>
            <person name="Huysman M.J."/>
            <person name="Jenkins B.D."/>
            <person name="Jiroutova K."/>
            <person name="Jorgensen R.E."/>
            <person name="Joubert Y."/>
            <person name="Kaplan A."/>
            <person name="Kroger N."/>
            <person name="Kroth P.G."/>
            <person name="La Roche J."/>
            <person name="Lindquist E."/>
            <person name="Lommer M."/>
            <person name="Martin-Jezequel V."/>
            <person name="Lopez P.J."/>
            <person name="Lucas S."/>
            <person name="Mangogna M."/>
            <person name="McGinnis K."/>
            <person name="Medlin L.K."/>
            <person name="Montsant A."/>
            <person name="Oudot-Le Secq M.P."/>
            <person name="Napoli C."/>
            <person name="Obornik M."/>
            <person name="Parker M.S."/>
            <person name="Petit J.L."/>
            <person name="Porcel B.M."/>
            <person name="Poulsen N."/>
            <person name="Robison M."/>
            <person name="Rychlewski L."/>
            <person name="Rynearson T.A."/>
            <person name="Schmutz J."/>
            <person name="Shapiro H."/>
            <person name="Siaut M."/>
            <person name="Stanley M."/>
            <person name="Sussman M.R."/>
            <person name="Taylor A.R."/>
            <person name="Vardi A."/>
            <person name="von Dassow P."/>
            <person name="Vyverman W."/>
            <person name="Willis A."/>
            <person name="Wyrwicz L.S."/>
            <person name="Rokhsar D.S."/>
            <person name="Weissenbach J."/>
            <person name="Armbrust E.V."/>
            <person name="Green B.R."/>
            <person name="Van de Peer Y."/>
            <person name="Grigoriev I.V."/>
        </authorList>
    </citation>
    <scope>NUCLEOTIDE SEQUENCE [LARGE SCALE GENOMIC DNA]</scope>
    <source>
        <strain evidence="3 4">CCMP1335</strain>
    </source>
</reference>
<dbReference type="InParanoid" id="B8LEI8"/>
<keyword evidence="2" id="KW-1133">Transmembrane helix</keyword>
<dbReference type="eggNOG" id="ENOG502S8NT">
    <property type="taxonomic scope" value="Eukaryota"/>
</dbReference>
<dbReference type="Proteomes" id="UP000001449">
    <property type="component" value="Unassembled WGS sequence"/>
</dbReference>
<dbReference type="EMBL" id="DS999441">
    <property type="protein sequence ID" value="EED86266.1"/>
    <property type="molecule type" value="Genomic_DNA"/>
</dbReference>
<keyword evidence="2" id="KW-0472">Membrane</keyword>
<keyword evidence="2" id="KW-0812">Transmembrane</keyword>
<keyword evidence="4" id="KW-1185">Reference proteome</keyword>
<feature type="transmembrane region" description="Helical" evidence="2">
    <location>
        <begin position="178"/>
        <end position="200"/>
    </location>
</feature>
<dbReference type="HOGENOM" id="CLU_932186_0_0_1"/>
<feature type="transmembrane region" description="Helical" evidence="2">
    <location>
        <begin position="264"/>
        <end position="291"/>
    </location>
</feature>
<name>B8LEI8_THAPS</name>
<accession>B8LEI8</accession>
<dbReference type="GeneID" id="7446026"/>
<dbReference type="PaxDb" id="35128-Thapsdraft879"/>
<dbReference type="PANTHER" id="PTHR34370">
    <property type="entry name" value="OS04G0600100 PROTEIN"/>
    <property type="match status" value="1"/>
</dbReference>
<dbReference type="AlphaFoldDB" id="B8LEI8"/>
<organism evidence="3 4">
    <name type="scientific">Thalassiosira pseudonana</name>
    <name type="common">Marine diatom</name>
    <name type="synonym">Cyclotella nana</name>
    <dbReference type="NCBI Taxonomy" id="35128"/>
    <lineage>
        <taxon>Eukaryota</taxon>
        <taxon>Sar</taxon>
        <taxon>Stramenopiles</taxon>
        <taxon>Ochrophyta</taxon>
        <taxon>Bacillariophyta</taxon>
        <taxon>Coscinodiscophyceae</taxon>
        <taxon>Thalassiosirophycidae</taxon>
        <taxon>Thalassiosirales</taxon>
        <taxon>Thalassiosiraceae</taxon>
        <taxon>Thalassiosira</taxon>
    </lineage>
</organism>
<evidence type="ECO:0000313" key="3">
    <source>
        <dbReference type="EMBL" id="EED86266.1"/>
    </source>
</evidence>
<proteinExistence type="predicted"/>
<feature type="transmembrane region" description="Helical" evidence="2">
    <location>
        <begin position="220"/>
        <end position="243"/>
    </location>
</feature>
<dbReference type="PANTHER" id="PTHR34370:SF1">
    <property type="entry name" value="OS04G0600100 PROTEIN"/>
    <property type="match status" value="1"/>
</dbReference>
<evidence type="ECO:0000256" key="2">
    <source>
        <dbReference type="SAM" id="Phobius"/>
    </source>
</evidence>
<dbReference type="KEGG" id="tps:THAPSDRAFT_bd879"/>
<gene>
    <name evidence="3" type="ORF">THAPSDRAFT_bd879</name>
</gene>
<evidence type="ECO:0000313" key="4">
    <source>
        <dbReference type="Proteomes" id="UP000001449"/>
    </source>
</evidence>
<feature type="region of interest" description="Disordered" evidence="1">
    <location>
        <begin position="93"/>
        <end position="128"/>
    </location>
</feature>
<reference evidence="3 4" key="1">
    <citation type="journal article" date="2004" name="Science">
        <title>The genome of the diatom Thalassiosira pseudonana: ecology, evolution, and metabolism.</title>
        <authorList>
            <person name="Armbrust E.V."/>
            <person name="Berges J.A."/>
            <person name="Bowler C."/>
            <person name="Green B.R."/>
            <person name="Martinez D."/>
            <person name="Putnam N.H."/>
            <person name="Zhou S."/>
            <person name="Allen A.E."/>
            <person name="Apt K.E."/>
            <person name="Bechner M."/>
            <person name="Brzezinski M.A."/>
            <person name="Chaal B.K."/>
            <person name="Chiovitti A."/>
            <person name="Davis A.K."/>
            <person name="Demarest M.S."/>
            <person name="Detter J.C."/>
            <person name="Glavina T."/>
            <person name="Goodstein D."/>
            <person name="Hadi M.Z."/>
            <person name="Hellsten U."/>
            <person name="Hildebrand M."/>
            <person name="Jenkins B.D."/>
            <person name="Jurka J."/>
            <person name="Kapitonov V.V."/>
            <person name="Kroger N."/>
            <person name="Lau W.W."/>
            <person name="Lane T.W."/>
            <person name="Larimer F.W."/>
            <person name="Lippmeier J.C."/>
            <person name="Lucas S."/>
            <person name="Medina M."/>
            <person name="Montsant A."/>
            <person name="Obornik M."/>
            <person name="Parker M.S."/>
            <person name="Palenik B."/>
            <person name="Pazour G.J."/>
            <person name="Richardson P.M."/>
            <person name="Rynearson T.A."/>
            <person name="Saito M.A."/>
            <person name="Schwartz D.C."/>
            <person name="Thamatrakoln K."/>
            <person name="Valentin K."/>
            <person name="Vardi A."/>
            <person name="Wilkerson F.P."/>
            <person name="Rokhsar D.S."/>
        </authorList>
    </citation>
    <scope>NUCLEOTIDE SEQUENCE [LARGE SCALE GENOMIC DNA]</scope>
    <source>
        <strain evidence="3 4">CCMP1335</strain>
    </source>
</reference>
<evidence type="ECO:0000256" key="1">
    <source>
        <dbReference type="SAM" id="MobiDB-lite"/>
    </source>
</evidence>
<feature type="transmembrane region" description="Helical" evidence="2">
    <location>
        <begin position="12"/>
        <end position="31"/>
    </location>
</feature>
<sequence length="299" mass="31927">MNHLCIKWPTPALLLLLIATLSAIVVFDGACRCCLFVEGFSVAAARAVVKPSPLPPLELPATAERCAPSDTPPSSLLSDRCIQRRHVQSPSLFMSNNDLDESTASPSTNDSTTTSSTPSATSTQPAEIVESSLTSSQITSIQKHMHLGTKLRNLQTQLKSNAASFKPENLSKLGLTALLSYGFVSNVSGVVAVSCAWFIFSKKFGVSPIAPGQKPAFLALYAGFTIALNLLRPFRFALSMAITPTFEKIRKYIQRKFGVSAKMSAVWMAVGINLFGTCTLMGVGVGLASLLSGVPVWAR</sequence>
<dbReference type="RefSeq" id="XP_002297449.1">
    <property type="nucleotide sequence ID" value="XM_002297413.1"/>
</dbReference>
<feature type="compositionally biased region" description="Low complexity" evidence="1">
    <location>
        <begin position="102"/>
        <end position="128"/>
    </location>
</feature>